<keyword evidence="3" id="KW-1185">Reference proteome</keyword>
<accession>A0AAD3RP39</accession>
<gene>
    <name evidence="2" type="ORF">AKAME5_002687500</name>
</gene>
<name>A0AAD3RP39_LATJO</name>
<dbReference type="Proteomes" id="UP001279410">
    <property type="component" value="Unassembled WGS sequence"/>
</dbReference>
<comment type="caution">
    <text evidence="2">The sequence shown here is derived from an EMBL/GenBank/DDBJ whole genome shotgun (WGS) entry which is preliminary data.</text>
</comment>
<sequence length="298" mass="33231">MIDGMSMKPKPFSFLSQCSLRNSSWKEVRAKAESPGQGRRPPSPSDPEHGMFASAALVATCWTGCLPQPRHPWTPDKFPSVHPEQIHCLQQLFFLYPESEVLTQYQGLKPICAGYYFRPELQQAVRLALTDWLWVFCSVIPALTQPSQRLQVICSYGERDVNSRPAERAPRFAVHCQPCNGPWSQQRAPQHAHTAVTWPTVTPASSLPIAHHQPCSFHHCLPAATGPPQSNSPTVISSSSKPYLEHSEVTEVRVDGGASTRQHIHITSMFTAAVSPTRKQHRESRGLLGKMINDMRTP</sequence>
<reference evidence="2" key="1">
    <citation type="submission" date="2022-08" db="EMBL/GenBank/DDBJ databases">
        <title>Genome sequencing of akame (Lates japonicus).</title>
        <authorList>
            <person name="Hashiguchi Y."/>
            <person name="Takahashi H."/>
        </authorList>
    </citation>
    <scope>NUCLEOTIDE SEQUENCE</scope>
    <source>
        <strain evidence="2">Kochi</strain>
    </source>
</reference>
<feature type="compositionally biased region" description="Polar residues" evidence="1">
    <location>
        <begin position="227"/>
        <end position="241"/>
    </location>
</feature>
<feature type="region of interest" description="Disordered" evidence="1">
    <location>
        <begin position="226"/>
        <end position="246"/>
    </location>
</feature>
<evidence type="ECO:0000313" key="3">
    <source>
        <dbReference type="Proteomes" id="UP001279410"/>
    </source>
</evidence>
<evidence type="ECO:0000313" key="2">
    <source>
        <dbReference type="EMBL" id="GLD75541.1"/>
    </source>
</evidence>
<protein>
    <submittedName>
        <fullName evidence="2">Uncharacterized protein</fullName>
    </submittedName>
</protein>
<organism evidence="2 3">
    <name type="scientific">Lates japonicus</name>
    <name type="common">Japanese lates</name>
    <dbReference type="NCBI Taxonomy" id="270547"/>
    <lineage>
        <taxon>Eukaryota</taxon>
        <taxon>Metazoa</taxon>
        <taxon>Chordata</taxon>
        <taxon>Craniata</taxon>
        <taxon>Vertebrata</taxon>
        <taxon>Euteleostomi</taxon>
        <taxon>Actinopterygii</taxon>
        <taxon>Neopterygii</taxon>
        <taxon>Teleostei</taxon>
        <taxon>Neoteleostei</taxon>
        <taxon>Acanthomorphata</taxon>
        <taxon>Carangaria</taxon>
        <taxon>Carangaria incertae sedis</taxon>
        <taxon>Centropomidae</taxon>
        <taxon>Lates</taxon>
    </lineage>
</organism>
<proteinExistence type="predicted"/>
<evidence type="ECO:0000256" key="1">
    <source>
        <dbReference type="SAM" id="MobiDB-lite"/>
    </source>
</evidence>
<dbReference type="AlphaFoldDB" id="A0AAD3RP39"/>
<dbReference type="EMBL" id="BRZM01003052">
    <property type="protein sequence ID" value="GLD75541.1"/>
    <property type="molecule type" value="Genomic_DNA"/>
</dbReference>